<feature type="signal peptide" evidence="4">
    <location>
        <begin position="1"/>
        <end position="22"/>
    </location>
</feature>
<dbReference type="GO" id="GO:0030288">
    <property type="term" value="C:outer membrane-bounded periplasmic space"/>
    <property type="evidence" value="ECO:0007669"/>
    <property type="project" value="TreeGrafter"/>
</dbReference>
<dbReference type="NCBIfam" id="TIGR03002">
    <property type="entry name" value="outer_YhbN_LptA"/>
    <property type="match status" value="1"/>
</dbReference>
<dbReference type="InterPro" id="IPR014340">
    <property type="entry name" value="LptA"/>
</dbReference>
<evidence type="ECO:0000256" key="2">
    <source>
        <dbReference type="ARBA" id="ARBA00022729"/>
    </source>
</evidence>
<dbReference type="InterPro" id="IPR005653">
    <property type="entry name" value="OstA-like_N"/>
</dbReference>
<comment type="subcellular location">
    <subcellularLocation>
        <location evidence="4">Periplasm</location>
    </subcellularLocation>
</comment>
<evidence type="ECO:0000256" key="1">
    <source>
        <dbReference type="ARBA" id="ARBA00022448"/>
    </source>
</evidence>
<comment type="caution">
    <text evidence="7">The sequence shown here is derived from an EMBL/GenBank/DDBJ whole genome shotgun (WGS) entry which is preliminary data.</text>
</comment>
<dbReference type="EMBL" id="RKQL01000008">
    <property type="protein sequence ID" value="RPE62844.1"/>
    <property type="molecule type" value="Genomic_DNA"/>
</dbReference>
<evidence type="ECO:0000256" key="4">
    <source>
        <dbReference type="HAMAP-Rule" id="MF_01914"/>
    </source>
</evidence>
<dbReference type="PANTHER" id="PTHR36504:SF1">
    <property type="entry name" value="LIPOPOLYSACCHARIDE EXPORT SYSTEM PROTEIN LPTA"/>
    <property type="match status" value="1"/>
</dbReference>
<evidence type="ECO:0000259" key="6">
    <source>
        <dbReference type="Pfam" id="PF03968"/>
    </source>
</evidence>
<evidence type="ECO:0000313" key="8">
    <source>
        <dbReference type="Proteomes" id="UP000272193"/>
    </source>
</evidence>
<feature type="domain" description="Organic solvent tolerance-like N-terminal" evidence="6">
    <location>
        <begin position="32"/>
        <end position="149"/>
    </location>
</feature>
<comment type="function">
    <text evidence="4">Involved in the assembly of lipopolysaccharide (LPS). Required for the translocation of LPS from the inner membrane to the outer membrane.</text>
</comment>
<dbReference type="OrthoDB" id="5294855at2"/>
<dbReference type="Proteomes" id="UP000272193">
    <property type="component" value="Unassembled WGS sequence"/>
</dbReference>
<feature type="chain" id="PRO_5018342095" description="Lipopolysaccharide export system protein LptA" evidence="4">
    <location>
        <begin position="23"/>
        <end position="201"/>
    </location>
</feature>
<dbReference type="GO" id="GO:0009279">
    <property type="term" value="C:cell outer membrane"/>
    <property type="evidence" value="ECO:0007669"/>
    <property type="project" value="TreeGrafter"/>
</dbReference>
<accession>A0A3N4UQ85</accession>
<feature type="region of interest" description="Disordered" evidence="5">
    <location>
        <begin position="177"/>
        <end position="201"/>
    </location>
</feature>
<proteinExistence type="inferred from homology"/>
<reference evidence="7 8" key="1">
    <citation type="submission" date="2018-11" db="EMBL/GenBank/DDBJ databases">
        <title>Genomic Encyclopedia of Type Strains, Phase IV (KMG-IV): sequencing the most valuable type-strain genomes for metagenomic binning, comparative biology and taxonomic classification.</title>
        <authorList>
            <person name="Goeker M."/>
        </authorList>
    </citation>
    <scope>NUCLEOTIDE SEQUENCE [LARGE SCALE GENOMIC DNA]</scope>
    <source>
        <strain evidence="7 8">DSM 101684</strain>
    </source>
</reference>
<keyword evidence="3 4" id="KW-0574">Periplasm</keyword>
<dbReference type="GO" id="GO:0017089">
    <property type="term" value="F:glycolipid transfer activity"/>
    <property type="evidence" value="ECO:0007669"/>
    <property type="project" value="TreeGrafter"/>
</dbReference>
<dbReference type="RefSeq" id="WP_124224178.1">
    <property type="nucleotide sequence ID" value="NZ_RKQL01000008.1"/>
</dbReference>
<organism evidence="7 8">
    <name type="scientific">Tibeticola sediminis</name>
    <dbReference type="NCBI Taxonomy" id="1917811"/>
    <lineage>
        <taxon>Bacteria</taxon>
        <taxon>Pseudomonadati</taxon>
        <taxon>Pseudomonadota</taxon>
        <taxon>Betaproteobacteria</taxon>
        <taxon>Burkholderiales</taxon>
        <taxon>Comamonadaceae</taxon>
        <taxon>Tibeticola</taxon>
    </lineage>
</organism>
<sequence precursor="true">MNAQFFLTATALVLAAVTAAHAERADRDRPLNIESDALRYEERTQTSTFTGHVVATKGTIVMRGAQLVVRQEPDGQVSGTLTAAPGERAFFRQKRDGVDEFIEGEAERIEYDGRADRVRFVRRAELRRLRGETLADQVTGEVIVYEHASGQFSVDGVREVPGGGRVRAVIAPRAAASAPTSALPAATSPLRPASALGGAVR</sequence>
<dbReference type="Pfam" id="PF03968">
    <property type="entry name" value="LptD_N"/>
    <property type="match status" value="1"/>
</dbReference>
<protein>
    <recommendedName>
        <fullName evidence="4">Lipopolysaccharide export system protein LptA</fullName>
    </recommendedName>
</protein>
<dbReference type="HAMAP" id="MF_01914">
    <property type="entry name" value="LPS_assembly_LptA"/>
    <property type="match status" value="1"/>
</dbReference>
<evidence type="ECO:0000256" key="3">
    <source>
        <dbReference type="ARBA" id="ARBA00022764"/>
    </source>
</evidence>
<keyword evidence="8" id="KW-1185">Reference proteome</keyword>
<dbReference type="GO" id="GO:0001530">
    <property type="term" value="F:lipopolysaccharide binding"/>
    <property type="evidence" value="ECO:0007669"/>
    <property type="project" value="InterPro"/>
</dbReference>
<name>A0A3N4UQ85_9BURK</name>
<gene>
    <name evidence="4" type="primary">lptA</name>
    <name evidence="7" type="ORF">EDC62_2543</name>
</gene>
<dbReference type="PANTHER" id="PTHR36504">
    <property type="entry name" value="LIPOPOLYSACCHARIDE EXPORT SYSTEM PROTEIN LPTA"/>
    <property type="match status" value="1"/>
</dbReference>
<evidence type="ECO:0000256" key="5">
    <source>
        <dbReference type="SAM" id="MobiDB-lite"/>
    </source>
</evidence>
<dbReference type="InterPro" id="IPR052037">
    <property type="entry name" value="LPS_export_LptA"/>
</dbReference>
<feature type="compositionally biased region" description="Low complexity" evidence="5">
    <location>
        <begin position="177"/>
        <end position="190"/>
    </location>
</feature>
<keyword evidence="2 4" id="KW-0732">Signal</keyword>
<evidence type="ECO:0000313" key="7">
    <source>
        <dbReference type="EMBL" id="RPE62844.1"/>
    </source>
</evidence>
<dbReference type="GO" id="GO:0015920">
    <property type="term" value="P:lipopolysaccharide transport"/>
    <property type="evidence" value="ECO:0007669"/>
    <property type="project" value="UniProtKB-UniRule"/>
</dbReference>
<keyword evidence="1 4" id="KW-0813">Transport</keyword>
<comment type="subunit">
    <text evidence="4">Component of the lipopolysaccharide transport and assembly complex.</text>
</comment>
<dbReference type="GO" id="GO:0043165">
    <property type="term" value="P:Gram-negative-bacterium-type cell outer membrane assembly"/>
    <property type="evidence" value="ECO:0007669"/>
    <property type="project" value="UniProtKB-UniRule"/>
</dbReference>
<dbReference type="Gene3D" id="2.60.450.10">
    <property type="entry name" value="Lipopolysaccharide (LPS) transport protein A like domain"/>
    <property type="match status" value="1"/>
</dbReference>
<dbReference type="AlphaFoldDB" id="A0A3N4UQ85"/>
<comment type="similarity">
    <text evidence="4">Belongs to the LptA family.</text>
</comment>